<evidence type="ECO:0000313" key="2">
    <source>
        <dbReference type="EMBL" id="JAH48946.1"/>
    </source>
</evidence>
<protein>
    <submittedName>
        <fullName evidence="2">Uncharacterized protein</fullName>
    </submittedName>
</protein>
<keyword evidence="1" id="KW-1133">Transmembrane helix</keyword>
<organism evidence="2">
    <name type="scientific">Anguilla anguilla</name>
    <name type="common">European freshwater eel</name>
    <name type="synonym">Muraena anguilla</name>
    <dbReference type="NCBI Taxonomy" id="7936"/>
    <lineage>
        <taxon>Eukaryota</taxon>
        <taxon>Metazoa</taxon>
        <taxon>Chordata</taxon>
        <taxon>Craniata</taxon>
        <taxon>Vertebrata</taxon>
        <taxon>Euteleostomi</taxon>
        <taxon>Actinopterygii</taxon>
        <taxon>Neopterygii</taxon>
        <taxon>Teleostei</taxon>
        <taxon>Anguilliformes</taxon>
        <taxon>Anguillidae</taxon>
        <taxon>Anguilla</taxon>
    </lineage>
</organism>
<sequence length="53" mass="6205">MCVCNFSEMCVCVCVCERERPGDRLYVRLLNSVRFLCICICTFVCAHMFAFIR</sequence>
<dbReference type="AlphaFoldDB" id="A0A0E9T5K9"/>
<keyword evidence="1" id="KW-0812">Transmembrane</keyword>
<proteinExistence type="predicted"/>
<keyword evidence="1" id="KW-0472">Membrane</keyword>
<evidence type="ECO:0000256" key="1">
    <source>
        <dbReference type="SAM" id="Phobius"/>
    </source>
</evidence>
<reference evidence="2" key="1">
    <citation type="submission" date="2014-11" db="EMBL/GenBank/DDBJ databases">
        <authorList>
            <person name="Amaro Gonzalez C."/>
        </authorList>
    </citation>
    <scope>NUCLEOTIDE SEQUENCE</scope>
</reference>
<dbReference type="EMBL" id="GBXM01059631">
    <property type="protein sequence ID" value="JAH48946.1"/>
    <property type="molecule type" value="Transcribed_RNA"/>
</dbReference>
<accession>A0A0E9T5K9</accession>
<feature type="transmembrane region" description="Helical" evidence="1">
    <location>
        <begin position="33"/>
        <end position="52"/>
    </location>
</feature>
<reference evidence="2" key="2">
    <citation type="journal article" date="2015" name="Fish Shellfish Immunol.">
        <title>Early steps in the European eel (Anguilla anguilla)-Vibrio vulnificus interaction in the gills: Role of the RtxA13 toxin.</title>
        <authorList>
            <person name="Callol A."/>
            <person name="Pajuelo D."/>
            <person name="Ebbesson L."/>
            <person name="Teles M."/>
            <person name="MacKenzie S."/>
            <person name="Amaro C."/>
        </authorList>
    </citation>
    <scope>NUCLEOTIDE SEQUENCE</scope>
</reference>
<name>A0A0E9T5K9_ANGAN</name>